<evidence type="ECO:0000256" key="1">
    <source>
        <dbReference type="ARBA" id="ARBA00023125"/>
    </source>
</evidence>
<dbReference type="Proteomes" id="UP000003752">
    <property type="component" value="Unassembled WGS sequence"/>
</dbReference>
<dbReference type="Gene3D" id="1.10.260.40">
    <property type="entry name" value="lambda repressor-like DNA-binding domains"/>
    <property type="match status" value="1"/>
</dbReference>
<dbReference type="PANTHER" id="PTHR46558:SF15">
    <property type="entry name" value="HELIX-TURN-HELIX DOMAIN PROTEIN"/>
    <property type="match status" value="1"/>
</dbReference>
<keyword evidence="5" id="KW-1185">Reference proteome</keyword>
<dbReference type="RefSeq" id="WP_003634069.1">
    <property type="nucleotide sequence ID" value="NZ_GG669992.1"/>
</dbReference>
<dbReference type="Pfam" id="PF01381">
    <property type="entry name" value="HTH_3"/>
    <property type="match status" value="1"/>
</dbReference>
<dbReference type="PROSITE" id="PS50943">
    <property type="entry name" value="HTH_CROC1"/>
    <property type="match status" value="1"/>
</dbReference>
<feature type="transmembrane region" description="Helical" evidence="2">
    <location>
        <begin position="98"/>
        <end position="116"/>
    </location>
</feature>
<keyword evidence="2" id="KW-0812">Transmembrane</keyword>
<evidence type="ECO:0000313" key="5">
    <source>
        <dbReference type="Proteomes" id="UP000003752"/>
    </source>
</evidence>
<keyword evidence="2" id="KW-0472">Membrane</keyword>
<organism evidence="4 5">
    <name type="scientific">Lentilactobacillus hilgardii (strain ATCC 8290 / DSM 20176 / CCUG 30140 / JCM 1155 / KCTC 3500 / NBRC 15886 / NCIMB 8040 / NRRL B-1843 / 9)</name>
    <dbReference type="NCBI Taxonomy" id="1423757"/>
    <lineage>
        <taxon>Bacteria</taxon>
        <taxon>Bacillati</taxon>
        <taxon>Bacillota</taxon>
        <taxon>Bacilli</taxon>
        <taxon>Lactobacillales</taxon>
        <taxon>Lactobacillaceae</taxon>
        <taxon>Lentilactobacillus</taxon>
    </lineage>
</organism>
<dbReference type="CDD" id="cd00093">
    <property type="entry name" value="HTH_XRE"/>
    <property type="match status" value="1"/>
</dbReference>
<dbReference type="PANTHER" id="PTHR46558">
    <property type="entry name" value="TRACRIPTIONAL REGULATORY PROTEIN-RELATED-RELATED"/>
    <property type="match status" value="1"/>
</dbReference>
<dbReference type="AlphaFoldDB" id="C0XIU5"/>
<name>C0XIU5_LENH9</name>
<feature type="domain" description="HTH cro/C1-type" evidence="3">
    <location>
        <begin position="8"/>
        <end position="62"/>
    </location>
</feature>
<comment type="caution">
    <text evidence="4">The sequence shown here is derived from an EMBL/GenBank/DDBJ whole genome shotgun (WGS) entry which is preliminary data.</text>
</comment>
<dbReference type="InterPro" id="IPR001387">
    <property type="entry name" value="Cro/C1-type_HTH"/>
</dbReference>
<reference evidence="4 5" key="1">
    <citation type="submission" date="2009-01" db="EMBL/GenBank/DDBJ databases">
        <authorList>
            <person name="Qin X."/>
            <person name="Bachman B."/>
            <person name="Battles P."/>
            <person name="Bell A."/>
            <person name="Bess C."/>
            <person name="Bickham C."/>
            <person name="Chaboub L."/>
            <person name="Chen D."/>
            <person name="Coyle M."/>
            <person name="Deiros D.R."/>
            <person name="Dinh H."/>
            <person name="Forbes L."/>
            <person name="Fowler G."/>
            <person name="Francisco L."/>
            <person name="Fu Q."/>
            <person name="Gubbala S."/>
            <person name="Hale W."/>
            <person name="Han Y."/>
            <person name="Hemphill L."/>
            <person name="Highlander S.K."/>
            <person name="Hirani K."/>
            <person name="Hogues M."/>
            <person name="Jackson L."/>
            <person name="Jakkamsetti A."/>
            <person name="Javaid M."/>
            <person name="Jiang H."/>
            <person name="Korchina V."/>
            <person name="Kovar C."/>
            <person name="Lara F."/>
            <person name="Lee S."/>
            <person name="Mata R."/>
            <person name="Mathew T."/>
            <person name="Moen C."/>
            <person name="Morales K."/>
            <person name="Munidasa M."/>
            <person name="Nazareth L."/>
            <person name="Ngo R."/>
            <person name="Nguyen L."/>
            <person name="Okwuonu G."/>
            <person name="Ongeri F."/>
            <person name="Patil S."/>
            <person name="Petrosino J."/>
            <person name="Pham C."/>
            <person name="Pham P."/>
            <person name="Pu L.-L."/>
            <person name="Puazo M."/>
            <person name="Raj R."/>
            <person name="Reid J."/>
            <person name="Rouhana J."/>
            <person name="Saada N."/>
            <person name="Shang Y."/>
            <person name="Simmons D."/>
            <person name="Thornton R."/>
            <person name="Warren J."/>
            <person name="Weissenberger G."/>
            <person name="Zhang J."/>
            <person name="Zhang L."/>
            <person name="Zhou C."/>
            <person name="Zhu D."/>
            <person name="Muzny D."/>
            <person name="Worley K."/>
            <person name="Gibbs R."/>
        </authorList>
    </citation>
    <scope>NUCLEOTIDE SEQUENCE [LARGE SCALE GENOMIC DNA]</scope>
    <source>
        <strain evidence="5">ATCC 8290 / DSM 20176 / CCUG 30140 / JCM 1155 / KCTC 3500 / NBRC 15886 / NCIMB 8040 / NRRL B-1843 / 9</strain>
    </source>
</reference>
<dbReference type="HOGENOM" id="CLU_066192_2_4_9"/>
<dbReference type="EMBL" id="ACGP01000118">
    <property type="protein sequence ID" value="EEI24686.1"/>
    <property type="molecule type" value="Genomic_DNA"/>
</dbReference>
<gene>
    <name evidence="4" type="ORF">HMPREF0519_1156</name>
</gene>
<evidence type="ECO:0000256" key="2">
    <source>
        <dbReference type="SAM" id="Phobius"/>
    </source>
</evidence>
<protein>
    <submittedName>
        <fullName evidence="4">DNA-binding helix-turn-helix protein</fullName>
    </submittedName>
</protein>
<accession>C0XIU5</accession>
<evidence type="ECO:0000313" key="4">
    <source>
        <dbReference type="EMBL" id="EEI24686.1"/>
    </source>
</evidence>
<proteinExistence type="predicted"/>
<dbReference type="InterPro" id="IPR010982">
    <property type="entry name" value="Lambda_DNA-bd_dom_sf"/>
</dbReference>
<sequence length="117" mass="13756">MDQLSTQLKKARIKKGYSQQKVADELQVTRQSISSWENGHSRPDLYNLTLLSKVYDEPLDNFVKDNHSFDLQIESDREEFLRFFNLLQQKELEKIKRIDLYLSIIIMILGLIPILGT</sequence>
<keyword evidence="2" id="KW-1133">Transmembrane helix</keyword>
<dbReference type="GO" id="GO:0003677">
    <property type="term" value="F:DNA binding"/>
    <property type="evidence" value="ECO:0007669"/>
    <property type="project" value="UniProtKB-KW"/>
</dbReference>
<dbReference type="SMART" id="SM00530">
    <property type="entry name" value="HTH_XRE"/>
    <property type="match status" value="1"/>
</dbReference>
<keyword evidence="1 4" id="KW-0238">DNA-binding</keyword>
<evidence type="ECO:0000259" key="3">
    <source>
        <dbReference type="PROSITE" id="PS50943"/>
    </source>
</evidence>
<feature type="non-terminal residue" evidence="4">
    <location>
        <position position="117"/>
    </location>
</feature>
<dbReference type="SUPFAM" id="SSF47413">
    <property type="entry name" value="lambda repressor-like DNA-binding domains"/>
    <property type="match status" value="1"/>
</dbReference>